<dbReference type="EMBL" id="JQFK01001970">
    <property type="protein sequence ID" value="KGK32685.1"/>
    <property type="molecule type" value="Genomic_DNA"/>
</dbReference>
<accession>A0A099NJE0</accession>
<dbReference type="Proteomes" id="UP000029867">
    <property type="component" value="Unassembled WGS sequence"/>
</dbReference>
<dbReference type="EMBL" id="JQFK01001969">
    <property type="protein sequence ID" value="KGK32686.1"/>
    <property type="molecule type" value="Genomic_DNA"/>
</dbReference>
<dbReference type="HOGENOM" id="CLU_3430995_0_0_1"/>
<dbReference type="AlphaFoldDB" id="A0A099NJE0"/>
<reference evidence="3" key="1">
    <citation type="journal article" date="2014" name="Microb. Cell Fact.">
        <title>Exploiting Issatchenkia orientalis SD108 for succinic acid production.</title>
        <authorList>
            <person name="Xiao H."/>
            <person name="Shao Z."/>
            <person name="Jiang Y."/>
            <person name="Dole S."/>
            <person name="Zhao H."/>
        </authorList>
    </citation>
    <scope>NUCLEOTIDE SEQUENCE [LARGE SCALE GENOMIC DNA]</scope>
    <source>
        <strain evidence="3">SD108</strain>
    </source>
</reference>
<sequence length="18" mass="2159">MGTKLLQMKDEHDHEIHP</sequence>
<proteinExistence type="predicted"/>
<evidence type="ECO:0000313" key="2">
    <source>
        <dbReference type="EMBL" id="KGK32686.1"/>
    </source>
</evidence>
<protein>
    <submittedName>
        <fullName evidence="1">Uncharacterized protein</fullName>
    </submittedName>
</protein>
<evidence type="ECO:0000313" key="3">
    <source>
        <dbReference type="Proteomes" id="UP000029867"/>
    </source>
</evidence>
<evidence type="ECO:0000313" key="1">
    <source>
        <dbReference type="EMBL" id="KGK32685.1"/>
    </source>
</evidence>
<organism evidence="1 3">
    <name type="scientific">Pichia kudriavzevii</name>
    <name type="common">Yeast</name>
    <name type="synonym">Issatchenkia orientalis</name>
    <dbReference type="NCBI Taxonomy" id="4909"/>
    <lineage>
        <taxon>Eukaryota</taxon>
        <taxon>Fungi</taxon>
        <taxon>Dikarya</taxon>
        <taxon>Ascomycota</taxon>
        <taxon>Saccharomycotina</taxon>
        <taxon>Pichiomycetes</taxon>
        <taxon>Pichiales</taxon>
        <taxon>Pichiaceae</taxon>
        <taxon>Pichia</taxon>
    </lineage>
</organism>
<name>A0A099NJE0_PICKU</name>
<comment type="caution">
    <text evidence="1">The sequence shown here is derived from an EMBL/GenBank/DDBJ whole genome shotgun (WGS) entry which is preliminary data.</text>
</comment>
<reference evidence="1" key="2">
    <citation type="submission" date="2014-08" db="EMBL/GenBank/DDBJ databases">
        <title>Exploiting Issatchenkia orientalis SD108 for Succinic Acid Production.</title>
        <authorList>
            <person name="Xiao H."/>
            <person name="Shao Z."/>
            <person name="Jiang Y."/>
            <person name="Dole S."/>
            <person name="Zhao H."/>
        </authorList>
    </citation>
    <scope>NUCLEOTIDE SEQUENCE [LARGE SCALE GENOMIC DNA]</scope>
    <source>
        <strain evidence="1">SD108</strain>
    </source>
</reference>
<gene>
    <name evidence="2" type="ORF">JL09_g6707</name>
    <name evidence="1" type="ORF">JL09_g6708</name>
</gene>